<dbReference type="Pfam" id="PF14218">
    <property type="entry name" value="COP23"/>
    <property type="match status" value="1"/>
</dbReference>
<evidence type="ECO:0000313" key="2">
    <source>
        <dbReference type="EMBL" id="QFS51127.1"/>
    </source>
</evidence>
<gene>
    <name evidence="2" type="ORF">GXM_08621</name>
</gene>
<evidence type="ECO:0008006" key="4">
    <source>
        <dbReference type="Google" id="ProtNLM"/>
    </source>
</evidence>
<dbReference type="KEGG" id="nsh:GXM_08621"/>
<feature type="chain" id="PRO_5024956622" description="Circadian oscillating protein COP23" evidence="1">
    <location>
        <begin position="26"/>
        <end position="193"/>
    </location>
</feature>
<dbReference type="EMBL" id="CP045227">
    <property type="protein sequence ID" value="QFS51127.1"/>
    <property type="molecule type" value="Genomic_DNA"/>
</dbReference>
<name>A0A5P8WE80_9NOSO</name>
<dbReference type="Proteomes" id="UP000326678">
    <property type="component" value="Chromosome Gxm2"/>
</dbReference>
<evidence type="ECO:0000256" key="1">
    <source>
        <dbReference type="SAM" id="SignalP"/>
    </source>
</evidence>
<organism evidence="2 3">
    <name type="scientific">Nostoc sphaeroides CCNUC1</name>
    <dbReference type="NCBI Taxonomy" id="2653204"/>
    <lineage>
        <taxon>Bacteria</taxon>
        <taxon>Bacillati</taxon>
        <taxon>Cyanobacteriota</taxon>
        <taxon>Cyanophyceae</taxon>
        <taxon>Nostocales</taxon>
        <taxon>Nostocaceae</taxon>
        <taxon>Nostoc</taxon>
    </lineage>
</organism>
<keyword evidence="3" id="KW-1185">Reference proteome</keyword>
<proteinExistence type="predicted"/>
<protein>
    <recommendedName>
        <fullName evidence="4">Circadian oscillating protein COP23</fullName>
    </recommendedName>
</protein>
<dbReference type="InterPro" id="IPR025478">
    <property type="entry name" value="COP23"/>
</dbReference>
<evidence type="ECO:0000313" key="3">
    <source>
        <dbReference type="Proteomes" id="UP000326678"/>
    </source>
</evidence>
<reference evidence="2 3" key="1">
    <citation type="submission" date="2019-10" db="EMBL/GenBank/DDBJ databases">
        <title>Genomic and transcriptomic insights into the perfect genentic adaptation of a filamentous nitrogen-fixing cyanobacterium to rice fields.</title>
        <authorList>
            <person name="Chen Z."/>
        </authorList>
    </citation>
    <scope>NUCLEOTIDE SEQUENCE [LARGE SCALE GENOMIC DNA]</scope>
    <source>
        <strain evidence="2">CCNUC1</strain>
    </source>
</reference>
<feature type="signal peptide" evidence="1">
    <location>
        <begin position="1"/>
        <end position="25"/>
    </location>
</feature>
<keyword evidence="1" id="KW-0732">Signal</keyword>
<dbReference type="AlphaFoldDB" id="A0A5P8WE80"/>
<accession>A0A5P8WE80</accession>
<sequence>MKNKVFTSIVIAFAATFAMPVVSLAKPKAKVQYVCEVSQGIPITYARTPTETVEFIGWQSQAFNNSGYTPERRCQEVTARFQKHSDAGNLRFITTGIVNNQNVMCVAQKKGANCISDGLLLTFESKDDPQKVLAELFNVSTRVQKIRLTRGKPIYIDVDEYLSNVSKTRQSQPVQAEKPASQDNCNGSFFCSN</sequence>
<dbReference type="RefSeq" id="WP_152591807.1">
    <property type="nucleotide sequence ID" value="NZ_CP045227.1"/>
</dbReference>